<dbReference type="Proteomes" id="UP000663203">
    <property type="component" value="Chromosome"/>
</dbReference>
<evidence type="ECO:0000313" key="1">
    <source>
        <dbReference type="EMBL" id="QSW98178.1"/>
    </source>
</evidence>
<organism evidence="1 2">
    <name type="scientific">Haloterrigena alkaliphila</name>
    <dbReference type="NCBI Taxonomy" id="2816475"/>
    <lineage>
        <taxon>Archaea</taxon>
        <taxon>Methanobacteriati</taxon>
        <taxon>Methanobacteriota</taxon>
        <taxon>Stenosarchaea group</taxon>
        <taxon>Halobacteria</taxon>
        <taxon>Halobacteriales</taxon>
        <taxon>Natrialbaceae</taxon>
        <taxon>Haloterrigena</taxon>
    </lineage>
</organism>
<gene>
    <name evidence="1" type="ORF">J0X25_12255</name>
</gene>
<accession>A0A8A2VIZ5</accession>
<evidence type="ECO:0000313" key="2">
    <source>
        <dbReference type="Proteomes" id="UP000663203"/>
    </source>
</evidence>
<dbReference type="GeneID" id="63188090"/>
<dbReference type="RefSeq" id="WP_207287794.1">
    <property type="nucleotide sequence ID" value="NZ_CP071462.1"/>
</dbReference>
<sequence>MNDPIESALEFLDNRGISYDVVEVCKQAPARPVNQEDGFATPDKAIAVDVKDFDTQGRTVLLNG</sequence>
<proteinExistence type="predicted"/>
<name>A0A8A2VIZ5_9EURY</name>
<dbReference type="KEGG" id="hakz:J0X25_12255"/>
<protein>
    <submittedName>
        <fullName evidence="1">Uncharacterized protein</fullName>
    </submittedName>
</protein>
<reference evidence="1 2" key="1">
    <citation type="submission" date="2021-03" db="EMBL/GenBank/DDBJ databases">
        <title>Haloterrigena longa sp. nov. and Haloterrigena limicola sp. nov., extremely halophilic archaea isolated from a salt lake.</title>
        <authorList>
            <person name="Henglin C."/>
        </authorList>
    </citation>
    <scope>NUCLEOTIDE SEQUENCE [LARGE SCALE GENOMIC DNA]</scope>
    <source>
        <strain evidence="1 2">KZCA68</strain>
    </source>
</reference>
<dbReference type="EMBL" id="CP071462">
    <property type="protein sequence ID" value="QSW98178.1"/>
    <property type="molecule type" value="Genomic_DNA"/>
</dbReference>
<keyword evidence="2" id="KW-1185">Reference proteome</keyword>
<dbReference type="AlphaFoldDB" id="A0A8A2VIZ5"/>